<feature type="domain" description="DUF2846" evidence="1">
    <location>
        <begin position="19"/>
        <end position="109"/>
    </location>
</feature>
<reference evidence="2" key="1">
    <citation type="journal article" date="2014" name="Int. J. Syst. Evol. Microbiol.">
        <title>Complete genome sequence of Corynebacterium casei LMG S-19264T (=DSM 44701T), isolated from a smear-ripened cheese.</title>
        <authorList>
            <consortium name="US DOE Joint Genome Institute (JGI-PGF)"/>
            <person name="Walter F."/>
            <person name="Albersmeier A."/>
            <person name="Kalinowski J."/>
            <person name="Ruckert C."/>
        </authorList>
    </citation>
    <scope>NUCLEOTIDE SEQUENCE</scope>
    <source>
        <strain evidence="2">VKM B-2935</strain>
    </source>
</reference>
<dbReference type="InterPro" id="IPR022548">
    <property type="entry name" value="DUF2846"/>
</dbReference>
<name>A0A9W6K4E3_9PSED</name>
<reference evidence="2" key="2">
    <citation type="submission" date="2023-01" db="EMBL/GenBank/DDBJ databases">
        <authorList>
            <person name="Sun Q."/>
            <person name="Evtushenko L."/>
        </authorList>
    </citation>
    <scope>NUCLEOTIDE SEQUENCE</scope>
    <source>
        <strain evidence="2">VKM B-2935</strain>
    </source>
</reference>
<dbReference type="EMBL" id="BSFN01000002">
    <property type="protein sequence ID" value="GLK88053.1"/>
    <property type="molecule type" value="Genomic_DNA"/>
</dbReference>
<gene>
    <name evidence="2" type="ORF">GCM10017655_11150</name>
</gene>
<organism evidence="2 3">
    <name type="scientific">Pseudomonas turukhanskensis</name>
    <dbReference type="NCBI Taxonomy" id="1806536"/>
    <lineage>
        <taxon>Bacteria</taxon>
        <taxon>Pseudomonadati</taxon>
        <taxon>Pseudomonadota</taxon>
        <taxon>Gammaproteobacteria</taxon>
        <taxon>Pseudomonadales</taxon>
        <taxon>Pseudomonadaceae</taxon>
        <taxon>Pseudomonas</taxon>
    </lineage>
</organism>
<evidence type="ECO:0000313" key="3">
    <source>
        <dbReference type="Proteomes" id="UP001143328"/>
    </source>
</evidence>
<dbReference type="Pfam" id="PF11008">
    <property type="entry name" value="DUF2846"/>
    <property type="match status" value="1"/>
</dbReference>
<keyword evidence="3" id="KW-1185">Reference proteome</keyword>
<proteinExistence type="predicted"/>
<accession>A0A9W6K4E3</accession>
<protein>
    <recommendedName>
        <fullName evidence="1">DUF2846 domain-containing protein</fullName>
    </recommendedName>
</protein>
<comment type="caution">
    <text evidence="2">The sequence shown here is derived from an EMBL/GenBank/DDBJ whole genome shotgun (WGS) entry which is preliminary data.</text>
</comment>
<sequence length="146" mass="16288">MLAGCSSSPGYFEPRQVASNSSVIYFYRPKADNPGMQPLRTSYPDVQIDGASVGLLKFNSHFAVDVTPGKHNVRITGLSKIADWQPRDIEQSVTVKGGEVKYLKLDVRYNLSEMNLGQPKASYLIYLTPMRGEDAVYEIRDTEPLN</sequence>
<evidence type="ECO:0000313" key="2">
    <source>
        <dbReference type="EMBL" id="GLK88053.1"/>
    </source>
</evidence>
<evidence type="ECO:0000259" key="1">
    <source>
        <dbReference type="Pfam" id="PF11008"/>
    </source>
</evidence>
<dbReference type="AlphaFoldDB" id="A0A9W6K4E3"/>
<dbReference type="Proteomes" id="UP001143328">
    <property type="component" value="Unassembled WGS sequence"/>
</dbReference>